<feature type="compositionally biased region" description="Basic and acidic residues" evidence="1">
    <location>
        <begin position="204"/>
        <end position="215"/>
    </location>
</feature>
<evidence type="ECO:0000313" key="2">
    <source>
        <dbReference type="EMBL" id="JAS52128.1"/>
    </source>
</evidence>
<feature type="region of interest" description="Disordered" evidence="1">
    <location>
        <begin position="204"/>
        <end position="270"/>
    </location>
</feature>
<dbReference type="AlphaFoldDB" id="A0A1B6FPK2"/>
<feature type="compositionally biased region" description="Polar residues" evidence="1">
    <location>
        <begin position="637"/>
        <end position="651"/>
    </location>
</feature>
<feature type="compositionally biased region" description="Basic and acidic residues" evidence="1">
    <location>
        <begin position="835"/>
        <end position="849"/>
    </location>
</feature>
<gene>
    <name evidence="2" type="ORF">g.40234</name>
</gene>
<organism evidence="2">
    <name type="scientific">Cuerna arida</name>
    <dbReference type="NCBI Taxonomy" id="1464854"/>
    <lineage>
        <taxon>Eukaryota</taxon>
        <taxon>Metazoa</taxon>
        <taxon>Ecdysozoa</taxon>
        <taxon>Arthropoda</taxon>
        <taxon>Hexapoda</taxon>
        <taxon>Insecta</taxon>
        <taxon>Pterygota</taxon>
        <taxon>Neoptera</taxon>
        <taxon>Paraneoptera</taxon>
        <taxon>Hemiptera</taxon>
        <taxon>Auchenorrhyncha</taxon>
        <taxon>Membracoidea</taxon>
        <taxon>Cicadellidae</taxon>
        <taxon>Cicadellinae</taxon>
        <taxon>Proconiini</taxon>
        <taxon>Cuerna</taxon>
    </lineage>
</organism>
<reference evidence="2" key="1">
    <citation type="submission" date="2015-11" db="EMBL/GenBank/DDBJ databases">
        <title>De novo transcriptome assembly of four potential Pierce s Disease insect vectors from Arizona vineyards.</title>
        <authorList>
            <person name="Tassone E.E."/>
        </authorList>
    </citation>
    <scope>NUCLEOTIDE SEQUENCE</scope>
</reference>
<dbReference type="EMBL" id="GECZ01017641">
    <property type="protein sequence ID" value="JAS52128.1"/>
    <property type="molecule type" value="Transcribed_RNA"/>
</dbReference>
<evidence type="ECO:0000256" key="1">
    <source>
        <dbReference type="SAM" id="MobiDB-lite"/>
    </source>
</evidence>
<sequence>MSSSRIHTNVMEKLDSLGEKILQLKGKYTDNTKFALSILDRIQNLKQDLEYNYNSLDRKIFFGIYNRICDLECDLDKLLESTIIPQYSNNEKVEGYPEDLSHSTYRKYRPQIHDTVKPVIQNTPRRYTRHTYHETQPIEYVVRDQTSSDSFEEIIFYDSTSTSSTSDAVVYIDDYYTTKKKRPIHQKYSKFPFDVRKSIHRPRIDARVKYSEQPRKAQQRKKYHSKPFKRKFTKKKNKSEKKKSSSKHKTRQLDSLKSRSSKGPKKESEIYFVQVSPTPKSGTMNQGSNKEKYKISRLRRISSDITSRHNWLDNSRTNSNQRMGAGSQTGYNYSNNSKRIVNGMKQWKYSNRSDSEASAESHYIKAKWNRYSNSHPHHQRKNHFQPIIVATSSNVSRSPFSHDESNYENHFFPFKSKNEISYSQSYFRIAEDETPSSSSDTSVRNSKYEIVDSSFSFGLPKDSAKSSSRSYTHNFSQNFPTTVHYMTSEIAQGNVKMHNLPESSNEANVHHRLVKLKTTANTNKLVENYLFKPNMVLPGEEEKLKLRSKKFNETHVTDHSNNKIGSNSRLSYEKLQFSNNLKTLKSPFGDDLKQQPVYMTTLPVHPSSLKNRFLLDQASLQENMYAKISRQNINLPKNSLKSQNTSANNLGLNEKKTPNNAKMQNFPNTSIFSVEGISNSKANFEIQSVPFKISKTKNEIDVYEMNTSLSNMFSKKKLSKSLPKSQSRSSTVSKPSSDVGVSGRKSITSKTSKKRQSRSSIKPITVKKSPSKYSLRSLSNVVSKAKKKFKRKLTKEGSLRTASDSDIQSQMVVESKIQKKPSVNKMLFRSSSRKSSKEPSRNKLQDIHRSSAVSAKSLNVLKNKDKVFKKSLSKDNSSEEFIPGLMPKSVSGYFQDELSSSQEMFKEYTPGPQEKQLFKPKLSKHGDKESKQQNIKRDKTKGVSNYLQDELSSSQEIVVKIHSPRQQEKQLFKAKTTGQKDKEIKKHKSTDSRTNTTPIKKFATNHQDASSNLNYSVRLSKEKRRCAEMRSIPSTLSLDKISPRCRNLFSIQENIFSEHKFNGLEMHGKLHEIFVRPQLSKNSVHEKKVCSKYFAKNNNLNSKSQDVFVKMNTQSGWNCVEYCKQIPITRSVQVISENSSYVDWKNVAREMKKCNVCN</sequence>
<feature type="region of interest" description="Disordered" evidence="1">
    <location>
        <begin position="910"/>
        <end position="943"/>
    </location>
</feature>
<feature type="compositionally biased region" description="Basic residues" evidence="1">
    <location>
        <begin position="217"/>
        <end position="250"/>
    </location>
</feature>
<protein>
    <submittedName>
        <fullName evidence="2">Uncharacterized protein</fullName>
    </submittedName>
</protein>
<name>A0A1B6FPK2_9HEMI</name>
<feature type="compositionally biased region" description="Low complexity" evidence="1">
    <location>
        <begin position="720"/>
        <end position="730"/>
    </location>
</feature>
<feature type="region of interest" description="Disordered" evidence="1">
    <location>
        <begin position="310"/>
        <end position="334"/>
    </location>
</feature>
<feature type="region of interest" description="Disordered" evidence="1">
    <location>
        <begin position="718"/>
        <end position="769"/>
    </location>
</feature>
<feature type="compositionally biased region" description="Basic and acidic residues" evidence="1">
    <location>
        <begin position="924"/>
        <end position="941"/>
    </location>
</feature>
<feature type="region of interest" description="Disordered" evidence="1">
    <location>
        <begin position="823"/>
        <end position="850"/>
    </location>
</feature>
<feature type="region of interest" description="Disordered" evidence="1">
    <location>
        <begin position="968"/>
        <end position="997"/>
    </location>
</feature>
<accession>A0A1B6FPK2</accession>
<proteinExistence type="predicted"/>
<feature type="region of interest" description="Disordered" evidence="1">
    <location>
        <begin position="637"/>
        <end position="664"/>
    </location>
</feature>
<feature type="compositionally biased region" description="Polar residues" evidence="1">
    <location>
        <begin position="312"/>
        <end position="334"/>
    </location>
</feature>